<gene>
    <name evidence="1" type="ORF">HZH66_003655</name>
</gene>
<dbReference type="EMBL" id="JACSEA010000003">
    <property type="protein sequence ID" value="KAF7404749.1"/>
    <property type="molecule type" value="Genomic_DNA"/>
</dbReference>
<proteinExistence type="predicted"/>
<evidence type="ECO:0000313" key="1">
    <source>
        <dbReference type="EMBL" id="KAF7404749.1"/>
    </source>
</evidence>
<organism evidence="1 2">
    <name type="scientific">Vespula vulgaris</name>
    <name type="common">Yellow jacket</name>
    <name type="synonym">Wasp</name>
    <dbReference type="NCBI Taxonomy" id="7454"/>
    <lineage>
        <taxon>Eukaryota</taxon>
        <taxon>Metazoa</taxon>
        <taxon>Ecdysozoa</taxon>
        <taxon>Arthropoda</taxon>
        <taxon>Hexapoda</taxon>
        <taxon>Insecta</taxon>
        <taxon>Pterygota</taxon>
        <taxon>Neoptera</taxon>
        <taxon>Endopterygota</taxon>
        <taxon>Hymenoptera</taxon>
        <taxon>Apocrita</taxon>
        <taxon>Aculeata</taxon>
        <taxon>Vespoidea</taxon>
        <taxon>Vespidae</taxon>
        <taxon>Vespinae</taxon>
        <taxon>Vespula</taxon>
    </lineage>
</organism>
<reference evidence="1" key="1">
    <citation type="journal article" date="2020" name="G3 (Bethesda)">
        <title>High-Quality Assemblies for Three Invasive Social Wasps from the &lt;i&gt;Vespula&lt;/i&gt; Genus.</title>
        <authorList>
            <person name="Harrop T.W.R."/>
            <person name="Guhlin J."/>
            <person name="McLaughlin G.M."/>
            <person name="Permina E."/>
            <person name="Stockwell P."/>
            <person name="Gilligan J."/>
            <person name="Le Lec M.F."/>
            <person name="Gruber M.A.M."/>
            <person name="Quinn O."/>
            <person name="Lovegrove M."/>
            <person name="Duncan E.J."/>
            <person name="Remnant E.J."/>
            <person name="Van Eeckhoven J."/>
            <person name="Graham B."/>
            <person name="Knapp R.A."/>
            <person name="Langford K.W."/>
            <person name="Kronenberg Z."/>
            <person name="Press M.O."/>
            <person name="Eacker S.M."/>
            <person name="Wilson-Rankin E.E."/>
            <person name="Purcell J."/>
            <person name="Lester P.J."/>
            <person name="Dearden P.K."/>
        </authorList>
    </citation>
    <scope>NUCLEOTIDE SEQUENCE</scope>
    <source>
        <strain evidence="1">Marl-1</strain>
    </source>
</reference>
<keyword evidence="2" id="KW-1185">Reference proteome</keyword>
<evidence type="ECO:0000313" key="2">
    <source>
        <dbReference type="Proteomes" id="UP000614350"/>
    </source>
</evidence>
<dbReference type="Proteomes" id="UP000614350">
    <property type="component" value="Unassembled WGS sequence"/>
</dbReference>
<protein>
    <submittedName>
        <fullName evidence="1">Uncharacterized protein</fullName>
    </submittedName>
</protein>
<name>A0A834NE39_VESVU</name>
<accession>A0A834NE39</accession>
<dbReference type="AlphaFoldDB" id="A0A834NE39"/>
<comment type="caution">
    <text evidence="1">The sequence shown here is derived from an EMBL/GenBank/DDBJ whole genome shotgun (WGS) entry which is preliminary data.</text>
</comment>
<sequence length="101" mass="11397">MRSMTAGKHMGKSEPSDTCFLNKSYVFLSGLGGFGLELVDLLILRNAQNISLILRNVIEYGYQHMRMELWQSNGVSFKNLICLYASKRDGCKFIVKTALSK</sequence>
<dbReference type="Gene3D" id="3.40.50.720">
    <property type="entry name" value="NAD(P)-binding Rossmann-like Domain"/>
    <property type="match status" value="1"/>
</dbReference>